<evidence type="ECO:0000313" key="3">
    <source>
        <dbReference type="Proteomes" id="UP000605970"/>
    </source>
</evidence>
<dbReference type="Proteomes" id="UP000605970">
    <property type="component" value="Unassembled WGS sequence"/>
</dbReference>
<feature type="signal peptide" evidence="1">
    <location>
        <begin position="1"/>
        <end position="17"/>
    </location>
</feature>
<dbReference type="OrthoDB" id="10511535at2759"/>
<keyword evidence="3" id="KW-1185">Reference proteome</keyword>
<keyword evidence="1" id="KW-0732">Signal</keyword>
<organism evidence="2 3">
    <name type="scientific">Meloidogyne graminicola</name>
    <dbReference type="NCBI Taxonomy" id="189291"/>
    <lineage>
        <taxon>Eukaryota</taxon>
        <taxon>Metazoa</taxon>
        <taxon>Ecdysozoa</taxon>
        <taxon>Nematoda</taxon>
        <taxon>Chromadorea</taxon>
        <taxon>Rhabditida</taxon>
        <taxon>Tylenchina</taxon>
        <taxon>Tylenchomorpha</taxon>
        <taxon>Tylenchoidea</taxon>
        <taxon>Meloidogynidae</taxon>
        <taxon>Meloidogyninae</taxon>
        <taxon>Meloidogyne</taxon>
    </lineage>
</organism>
<accession>A0A8S9ZRV9</accession>
<dbReference type="EMBL" id="JABEBT010000031">
    <property type="protein sequence ID" value="KAF7636350.1"/>
    <property type="molecule type" value="Genomic_DNA"/>
</dbReference>
<evidence type="ECO:0008006" key="4">
    <source>
        <dbReference type="Google" id="ProtNLM"/>
    </source>
</evidence>
<evidence type="ECO:0000256" key="1">
    <source>
        <dbReference type="SAM" id="SignalP"/>
    </source>
</evidence>
<dbReference type="AlphaFoldDB" id="A0A8S9ZRV9"/>
<gene>
    <name evidence="2" type="ORF">Mgra_00004336</name>
</gene>
<evidence type="ECO:0000313" key="2">
    <source>
        <dbReference type="EMBL" id="KAF7636350.1"/>
    </source>
</evidence>
<protein>
    <recommendedName>
        <fullName evidence="4">Regulatory protein zeste</fullName>
    </recommendedName>
</protein>
<proteinExistence type="predicted"/>
<feature type="chain" id="PRO_5035864204" description="Regulatory protein zeste" evidence="1">
    <location>
        <begin position="18"/>
        <end position="383"/>
    </location>
</feature>
<reference evidence="2" key="1">
    <citation type="journal article" date="2020" name="Ecol. Evol.">
        <title>Genome structure and content of the rice root-knot nematode (Meloidogyne graminicola).</title>
        <authorList>
            <person name="Phan N.T."/>
            <person name="Danchin E.G.J."/>
            <person name="Klopp C."/>
            <person name="Perfus-Barbeoch L."/>
            <person name="Kozlowski D.K."/>
            <person name="Koutsovoulos G.D."/>
            <person name="Lopez-Roques C."/>
            <person name="Bouchez O."/>
            <person name="Zahm M."/>
            <person name="Besnard G."/>
            <person name="Bellafiore S."/>
        </authorList>
    </citation>
    <scope>NUCLEOTIDE SEQUENCE</scope>
    <source>
        <strain evidence="2">VN-18</strain>
    </source>
</reference>
<name>A0A8S9ZRV9_9BILA</name>
<comment type="caution">
    <text evidence="2">The sequence shown here is derived from an EMBL/GenBank/DDBJ whole genome shotgun (WGS) entry which is preliminary data.</text>
</comment>
<sequence length="383" mass="44714">MLVLSFFNIICWTLLSSFYFNNMESKIINQLVDNNNNNTENDKEDILTTFRKIVASAQFINHSIQQQQQQPQINYLNNLKLNQLEMQKNNNYNFRQCKGREKRKFTSEVSDFLVEEVLKRKRLLVENNTSRDLTFSEKKRNAWNEVRSLLSTSFIGFNQNIEAIKSHWRYRKRKVTDAYGEFNGAPNLENKLKQKLSPIDKQIYEELKESNMLQSMEIDNKSISEKSDEISSPLNDFAMSASSSFNQNLNSPDKQNIYNSSIKLNCPTNNIQFILNQLIAKKYNGQHSPNLGYKHNSIENFQNINEKNSPIHVKPEEDLIEETEEINNEDEESIEILQRKALKAQILAFNEFRNSAKVVCNTAKEFQKLLPQLTAFLNKSLIE</sequence>